<feature type="transmembrane region" description="Helical" evidence="6">
    <location>
        <begin position="17"/>
        <end position="40"/>
    </location>
</feature>
<comment type="caution">
    <text evidence="7">The sequence shown here is derived from an EMBL/GenBank/DDBJ whole genome shotgun (WGS) entry which is preliminary data.</text>
</comment>
<feature type="transmembrane region" description="Helical" evidence="6">
    <location>
        <begin position="52"/>
        <end position="76"/>
    </location>
</feature>
<dbReference type="EMBL" id="CAJVPL010000494">
    <property type="protein sequence ID" value="CAG8503161.1"/>
    <property type="molecule type" value="Genomic_DNA"/>
</dbReference>
<organism evidence="7 8">
    <name type="scientific">Ambispora gerdemannii</name>
    <dbReference type="NCBI Taxonomy" id="144530"/>
    <lineage>
        <taxon>Eukaryota</taxon>
        <taxon>Fungi</taxon>
        <taxon>Fungi incertae sedis</taxon>
        <taxon>Mucoromycota</taxon>
        <taxon>Glomeromycotina</taxon>
        <taxon>Glomeromycetes</taxon>
        <taxon>Archaeosporales</taxon>
        <taxon>Ambisporaceae</taxon>
        <taxon>Ambispora</taxon>
    </lineage>
</organism>
<evidence type="ECO:0000313" key="8">
    <source>
        <dbReference type="Proteomes" id="UP000789831"/>
    </source>
</evidence>
<name>A0A9N8ZPT9_9GLOM</name>
<gene>
    <name evidence="7" type="ORF">AGERDE_LOCUS4351</name>
</gene>
<evidence type="ECO:0000256" key="4">
    <source>
        <dbReference type="ARBA" id="ARBA00023136"/>
    </source>
</evidence>
<keyword evidence="3 6" id="KW-1133">Transmembrane helix</keyword>
<feature type="compositionally biased region" description="Basic and acidic residues" evidence="5">
    <location>
        <begin position="197"/>
        <end position="211"/>
    </location>
</feature>
<keyword evidence="8" id="KW-1185">Reference proteome</keyword>
<dbReference type="AlphaFoldDB" id="A0A9N8ZPT9"/>
<dbReference type="Pfam" id="PF00335">
    <property type="entry name" value="Tetraspanin"/>
    <property type="match status" value="1"/>
</dbReference>
<evidence type="ECO:0000256" key="1">
    <source>
        <dbReference type="ARBA" id="ARBA00004141"/>
    </source>
</evidence>
<evidence type="ECO:0000256" key="2">
    <source>
        <dbReference type="ARBA" id="ARBA00022692"/>
    </source>
</evidence>
<evidence type="ECO:0000256" key="5">
    <source>
        <dbReference type="SAM" id="MobiDB-lite"/>
    </source>
</evidence>
<dbReference type="OrthoDB" id="71600at2759"/>
<evidence type="ECO:0000256" key="3">
    <source>
        <dbReference type="ARBA" id="ARBA00022989"/>
    </source>
</evidence>
<feature type="transmembrane region" description="Helical" evidence="6">
    <location>
        <begin position="152"/>
        <end position="174"/>
    </location>
</feature>
<evidence type="ECO:0000313" key="7">
    <source>
        <dbReference type="EMBL" id="CAG8503161.1"/>
    </source>
</evidence>
<evidence type="ECO:0000256" key="6">
    <source>
        <dbReference type="SAM" id="Phobius"/>
    </source>
</evidence>
<accession>A0A9N8ZPT9</accession>
<keyword evidence="2 6" id="KW-0812">Transmembrane</keyword>
<proteinExistence type="predicted"/>
<keyword evidence="4 6" id="KW-0472">Membrane</keyword>
<feature type="compositionally biased region" description="Polar residues" evidence="5">
    <location>
        <begin position="225"/>
        <end position="237"/>
    </location>
</feature>
<protein>
    <submittedName>
        <fullName evidence="7">7531_t:CDS:1</fullName>
    </submittedName>
</protein>
<feature type="region of interest" description="Disordered" evidence="5">
    <location>
        <begin position="197"/>
        <end position="237"/>
    </location>
</feature>
<dbReference type="Proteomes" id="UP000789831">
    <property type="component" value="Unassembled WGS sequence"/>
</dbReference>
<dbReference type="GO" id="GO:0016020">
    <property type="term" value="C:membrane"/>
    <property type="evidence" value="ECO:0007669"/>
    <property type="project" value="UniProtKB-SubCell"/>
</dbReference>
<dbReference type="InterPro" id="IPR018499">
    <property type="entry name" value="Tetraspanin/Peripherin"/>
</dbReference>
<comment type="subcellular location">
    <subcellularLocation>
        <location evidence="1">Membrane</location>
        <topology evidence="1">Multi-pass membrane protein</topology>
    </subcellularLocation>
</comment>
<dbReference type="PRINTS" id="PR00259">
    <property type="entry name" value="TMFOUR"/>
</dbReference>
<sequence length="237" mass="26450">MPDQNTVRISVSAARTFVILTNALTLLVGLILVGIGVYGIYSPDVRLYSNAIPLATIVIGLLVFVISIIGCCGAVWENRPVLSSIESILDKAWQTAYDTHPKLIRDIEDEQVTDRAVPKRSPNACVESPWFGYETPCYDSLYYSYKHHQTTLGVWGIILAIIQFLALGFAYILITCLPEDYELEREYRSEHGRLVQEGRGHNPQHYQHEEQSLPTPYNVGPSGRPLQSSYGSTTTSS</sequence>
<reference evidence="7" key="1">
    <citation type="submission" date="2021-06" db="EMBL/GenBank/DDBJ databases">
        <authorList>
            <person name="Kallberg Y."/>
            <person name="Tangrot J."/>
            <person name="Rosling A."/>
        </authorList>
    </citation>
    <scope>NUCLEOTIDE SEQUENCE</scope>
    <source>
        <strain evidence="7">MT106</strain>
    </source>
</reference>